<keyword evidence="1" id="KW-1133">Transmembrane helix</keyword>
<accession>A0ABQ5CY31</accession>
<feature type="transmembrane region" description="Helical" evidence="1">
    <location>
        <begin position="113"/>
        <end position="135"/>
    </location>
</feature>
<keyword evidence="1" id="KW-0812">Transmembrane</keyword>
<organism evidence="3 4">
    <name type="scientific">Tanacetum coccineum</name>
    <dbReference type="NCBI Taxonomy" id="301880"/>
    <lineage>
        <taxon>Eukaryota</taxon>
        <taxon>Viridiplantae</taxon>
        <taxon>Streptophyta</taxon>
        <taxon>Embryophyta</taxon>
        <taxon>Tracheophyta</taxon>
        <taxon>Spermatophyta</taxon>
        <taxon>Magnoliopsida</taxon>
        <taxon>eudicotyledons</taxon>
        <taxon>Gunneridae</taxon>
        <taxon>Pentapetalae</taxon>
        <taxon>asterids</taxon>
        <taxon>campanulids</taxon>
        <taxon>Asterales</taxon>
        <taxon>Asteraceae</taxon>
        <taxon>Asteroideae</taxon>
        <taxon>Anthemideae</taxon>
        <taxon>Anthemidinae</taxon>
        <taxon>Tanacetum</taxon>
    </lineage>
</organism>
<evidence type="ECO:0000313" key="4">
    <source>
        <dbReference type="Proteomes" id="UP001151760"/>
    </source>
</evidence>
<keyword evidence="1" id="KW-0472">Membrane</keyword>
<reference evidence="3" key="1">
    <citation type="journal article" date="2022" name="Int. J. Mol. Sci.">
        <title>Draft Genome of Tanacetum Coccineum: Genomic Comparison of Closely Related Tanacetum-Family Plants.</title>
        <authorList>
            <person name="Yamashiro T."/>
            <person name="Shiraishi A."/>
            <person name="Nakayama K."/>
            <person name="Satake H."/>
        </authorList>
    </citation>
    <scope>NUCLEOTIDE SEQUENCE</scope>
</reference>
<sequence length="655" mass="72069">MNMALEFEIHNVSRIGICIGIGIDIGIGIGNDTLVKVPVDWLHVCFTDCRCVWLTGYTSALQIAYVFGSAWFHMIRLVTHCKCVWFPGDTSALPIADVFGSVWFRMILPGYTFVLQIANVFGFGSALVCMHMLGLHRNETPSKHRVCTLGCQHGTRLVPNSYRISDTVFSRYKKRVPVSYRTGFGAVPGKRVTARAALEHGYSKDIGYEVNKYLRSPINETSASSLAPLTPEEIKVDKIMLSWILFTLSDSLRARIVVARPKSAKEAWSLIFDIVNDNKRSRTNTLKADLDAHVNEEDMVHYSLEGLPDTYNQVCGYIHWKDTFPDLKAVRSLLIAEEMRLKSKVLALPVDSSSPMVIVAETSTNLRSSTSQGRGTSENTTNDLLTKLLAQLGHLGMNVAMSNNGTNVTLPTHATVTPTVTGPNIASNVPTAPHAFYASPVHTTMGSVLSSGVVNTSGQATLLPQASTARTLHDPTTVAWNMDTGASSHLNNFVTSLITILNSCMYSTVSVGDGHSIPVTNTVQSILSTPLKFLRLNNVLITPDIDFMTRRVLLRCDSTGDLYPVTAPSPIPSAFLVSQQTWHQRLGHPGSEVLRRLVFNNVISYNKEKPPVLCHACQLGKHVRLPFVSSSTIVSSCFEIVHSDVWITHIESIRF</sequence>
<dbReference type="Proteomes" id="UP001151760">
    <property type="component" value="Unassembled WGS sequence"/>
</dbReference>
<protein>
    <submittedName>
        <fullName evidence="3">Ribonuclease H-like domain-containing protein</fullName>
    </submittedName>
</protein>
<feature type="domain" description="GAG-pre-integrase" evidence="2">
    <location>
        <begin position="569"/>
        <end position="622"/>
    </location>
</feature>
<dbReference type="PANTHER" id="PTHR47481">
    <property type="match status" value="1"/>
</dbReference>
<dbReference type="InterPro" id="IPR025724">
    <property type="entry name" value="GAG-pre-integrase_dom"/>
</dbReference>
<keyword evidence="4" id="KW-1185">Reference proteome</keyword>
<dbReference type="EMBL" id="BQNB010014547">
    <property type="protein sequence ID" value="GJT29484.1"/>
    <property type="molecule type" value="Genomic_DNA"/>
</dbReference>
<name>A0ABQ5CY31_9ASTR</name>
<dbReference type="Pfam" id="PF13976">
    <property type="entry name" value="gag_pre-integrs"/>
    <property type="match status" value="1"/>
</dbReference>
<evidence type="ECO:0000313" key="3">
    <source>
        <dbReference type="EMBL" id="GJT29484.1"/>
    </source>
</evidence>
<comment type="caution">
    <text evidence="3">The sequence shown here is derived from an EMBL/GenBank/DDBJ whole genome shotgun (WGS) entry which is preliminary data.</text>
</comment>
<reference evidence="3" key="2">
    <citation type="submission" date="2022-01" db="EMBL/GenBank/DDBJ databases">
        <authorList>
            <person name="Yamashiro T."/>
            <person name="Shiraishi A."/>
            <person name="Satake H."/>
            <person name="Nakayama K."/>
        </authorList>
    </citation>
    <scope>NUCLEOTIDE SEQUENCE</scope>
</reference>
<gene>
    <name evidence="3" type="ORF">Tco_0909759</name>
</gene>
<dbReference type="PANTHER" id="PTHR47481:SF41">
    <property type="entry name" value="COPIA-LIKE POLYPROTEIN_RETROTRANSPOSON"/>
    <property type="match status" value="1"/>
</dbReference>
<proteinExistence type="predicted"/>
<evidence type="ECO:0000259" key="2">
    <source>
        <dbReference type="Pfam" id="PF13976"/>
    </source>
</evidence>
<evidence type="ECO:0000256" key="1">
    <source>
        <dbReference type="SAM" id="Phobius"/>
    </source>
</evidence>